<keyword evidence="6" id="KW-1185">Reference proteome</keyword>
<name>A0ABV6YQ15_UNCEI</name>
<keyword evidence="1" id="KW-0808">Transferase</keyword>
<sequence>MNILVFDCEVYGIEYVLWRATDNTVLARGDVTGVGTRSAMLRHHLGSQSPHQLVAEKATCRDAIKWVMSTLTDPKIGAIGDQSEISAVGYRVTHGANKYSKPVLIDSEVMDDIADFAEFAPKHNPYNLDGIRAVRAREHTRYRIL</sequence>
<dbReference type="EMBL" id="JBHPEI010000078">
    <property type="protein sequence ID" value="MFC1800171.1"/>
    <property type="molecule type" value="Genomic_DNA"/>
</dbReference>
<evidence type="ECO:0000313" key="6">
    <source>
        <dbReference type="Proteomes" id="UP001594288"/>
    </source>
</evidence>
<protein>
    <submittedName>
        <fullName evidence="5">Acetate kinase</fullName>
    </submittedName>
</protein>
<accession>A0ABV6YQ15</accession>
<keyword evidence="2" id="KW-0547">Nucleotide-binding</keyword>
<evidence type="ECO:0000256" key="4">
    <source>
        <dbReference type="ARBA" id="ARBA00022840"/>
    </source>
</evidence>
<organism evidence="5 6">
    <name type="scientific">Eiseniibacteriota bacterium</name>
    <dbReference type="NCBI Taxonomy" id="2212470"/>
    <lineage>
        <taxon>Bacteria</taxon>
        <taxon>Candidatus Eiseniibacteriota</taxon>
    </lineage>
</organism>
<dbReference type="PANTHER" id="PTHR21060:SF15">
    <property type="entry name" value="ACETATE KINASE-RELATED"/>
    <property type="match status" value="1"/>
</dbReference>
<dbReference type="InterPro" id="IPR000890">
    <property type="entry name" value="Aliphatic_acid_kin_short-chain"/>
</dbReference>
<evidence type="ECO:0000256" key="3">
    <source>
        <dbReference type="ARBA" id="ARBA00022777"/>
    </source>
</evidence>
<evidence type="ECO:0000313" key="5">
    <source>
        <dbReference type="EMBL" id="MFC1800171.1"/>
    </source>
</evidence>
<evidence type="ECO:0000256" key="2">
    <source>
        <dbReference type="ARBA" id="ARBA00022741"/>
    </source>
</evidence>
<feature type="non-terminal residue" evidence="5">
    <location>
        <position position="145"/>
    </location>
</feature>
<keyword evidence="3 5" id="KW-0418">Kinase</keyword>
<dbReference type="InterPro" id="IPR043129">
    <property type="entry name" value="ATPase_NBD"/>
</dbReference>
<dbReference type="Gene3D" id="3.30.420.40">
    <property type="match status" value="1"/>
</dbReference>
<keyword evidence="4" id="KW-0067">ATP-binding</keyword>
<dbReference type="Proteomes" id="UP001594288">
    <property type="component" value="Unassembled WGS sequence"/>
</dbReference>
<dbReference type="GO" id="GO:0016301">
    <property type="term" value="F:kinase activity"/>
    <property type="evidence" value="ECO:0007669"/>
    <property type="project" value="UniProtKB-KW"/>
</dbReference>
<evidence type="ECO:0000256" key="1">
    <source>
        <dbReference type="ARBA" id="ARBA00022679"/>
    </source>
</evidence>
<dbReference type="SUPFAM" id="SSF53067">
    <property type="entry name" value="Actin-like ATPase domain"/>
    <property type="match status" value="1"/>
</dbReference>
<dbReference type="Pfam" id="PF00871">
    <property type="entry name" value="Acetate_kinase"/>
    <property type="match status" value="1"/>
</dbReference>
<reference evidence="5 6" key="1">
    <citation type="submission" date="2024-09" db="EMBL/GenBank/DDBJ databases">
        <authorList>
            <person name="D'Angelo T."/>
        </authorList>
    </citation>
    <scope>NUCLEOTIDE SEQUENCE [LARGE SCALE GENOMIC DNA]</scope>
    <source>
        <strain evidence="5">SAG AM-311-F02</strain>
    </source>
</reference>
<comment type="caution">
    <text evidence="5">The sequence shown here is derived from an EMBL/GenBank/DDBJ whole genome shotgun (WGS) entry which is preliminary data.</text>
</comment>
<dbReference type="PANTHER" id="PTHR21060">
    <property type="entry name" value="ACETATE KINASE"/>
    <property type="match status" value="1"/>
</dbReference>
<gene>
    <name evidence="5" type="ORF">ACFL2Z_04590</name>
</gene>
<proteinExistence type="predicted"/>